<evidence type="ECO:0000313" key="3">
    <source>
        <dbReference type="Proteomes" id="UP000198287"/>
    </source>
</evidence>
<proteinExistence type="predicted"/>
<feature type="transmembrane region" description="Helical" evidence="1">
    <location>
        <begin position="44"/>
        <end position="67"/>
    </location>
</feature>
<keyword evidence="1" id="KW-1133">Transmembrane helix</keyword>
<name>A0A226DXW2_FOLCA</name>
<reference evidence="2 3" key="1">
    <citation type="submission" date="2015-12" db="EMBL/GenBank/DDBJ databases">
        <title>The genome of Folsomia candida.</title>
        <authorList>
            <person name="Faddeeva A."/>
            <person name="Derks M.F."/>
            <person name="Anvar Y."/>
            <person name="Smit S."/>
            <person name="Van Straalen N."/>
            <person name="Roelofs D."/>
        </authorList>
    </citation>
    <scope>NUCLEOTIDE SEQUENCE [LARGE SCALE GENOMIC DNA]</scope>
    <source>
        <strain evidence="2 3">VU population</strain>
        <tissue evidence="2">Whole body</tissue>
    </source>
</reference>
<feature type="transmembrane region" description="Helical" evidence="1">
    <location>
        <begin position="308"/>
        <end position="329"/>
    </location>
</feature>
<dbReference type="AlphaFoldDB" id="A0A226DXW2"/>
<keyword evidence="1" id="KW-0472">Membrane</keyword>
<dbReference type="EMBL" id="LNIX01000010">
    <property type="protein sequence ID" value="OXA49644.1"/>
    <property type="molecule type" value="Genomic_DNA"/>
</dbReference>
<keyword evidence="1" id="KW-0812">Transmembrane</keyword>
<sequence length="426" mass="49276">MEHLIFNLVLPKLQWLSVAYVHPNIFGRFSHIVKQPKYKYFPGFLIASAFQAYFTVHMTCVLIHPILSSDRDPDFNMVTIIPLIGCLLIGSIMVSADLIFLKFNVTMGLVLERTHRLYAECVKFEVQKFEKKKFKYKSILEKIGAPRMDKIVSFSVLYSILAPIIPSFVPFLNPKLEPTYFLLKAFALSSEDCLKSYAILSIRSVIIFILFYQYYTIALQFGVHFFAEMYMSLHILEGIAPIVTRDRNQSVAQFQREVCLHRQLYIILGCYNSILKMHVSMTIFMLWMLGITSSCLIIWIWKEPTLNLAFFVAYISFDAVVYTILKILVPRMERVRTASLKLTRQSLGFIRDRKTHTRELRSLLPTGVQLGWFEVEQSSPIGGVTLIELHNFDRRNELGKFTRGVMTCFANLGKLTNLICRMAHLK</sequence>
<feature type="transmembrane region" description="Helical" evidence="1">
    <location>
        <begin position="205"/>
        <end position="227"/>
    </location>
</feature>
<keyword evidence="3" id="KW-1185">Reference proteome</keyword>
<comment type="caution">
    <text evidence="2">The sequence shown here is derived from an EMBL/GenBank/DDBJ whole genome shotgun (WGS) entry which is preliminary data.</text>
</comment>
<accession>A0A226DXW2</accession>
<protein>
    <submittedName>
        <fullName evidence="2">Uncharacterized protein</fullName>
    </submittedName>
</protein>
<feature type="transmembrane region" description="Helical" evidence="1">
    <location>
        <begin position="151"/>
        <end position="172"/>
    </location>
</feature>
<organism evidence="2 3">
    <name type="scientific">Folsomia candida</name>
    <name type="common">Springtail</name>
    <dbReference type="NCBI Taxonomy" id="158441"/>
    <lineage>
        <taxon>Eukaryota</taxon>
        <taxon>Metazoa</taxon>
        <taxon>Ecdysozoa</taxon>
        <taxon>Arthropoda</taxon>
        <taxon>Hexapoda</taxon>
        <taxon>Collembola</taxon>
        <taxon>Entomobryomorpha</taxon>
        <taxon>Isotomoidea</taxon>
        <taxon>Isotomidae</taxon>
        <taxon>Proisotominae</taxon>
        <taxon>Folsomia</taxon>
    </lineage>
</organism>
<dbReference type="Proteomes" id="UP000198287">
    <property type="component" value="Unassembled WGS sequence"/>
</dbReference>
<evidence type="ECO:0000313" key="2">
    <source>
        <dbReference type="EMBL" id="OXA49644.1"/>
    </source>
</evidence>
<feature type="transmembrane region" description="Helical" evidence="1">
    <location>
        <begin position="283"/>
        <end position="302"/>
    </location>
</feature>
<feature type="transmembrane region" description="Helical" evidence="1">
    <location>
        <begin position="79"/>
        <end position="101"/>
    </location>
</feature>
<gene>
    <name evidence="2" type="ORF">Fcan01_15390</name>
</gene>
<evidence type="ECO:0000256" key="1">
    <source>
        <dbReference type="SAM" id="Phobius"/>
    </source>
</evidence>